<dbReference type="PANTHER" id="PTHR45716:SF8">
    <property type="entry name" value="SYNAPTOTAGMIN LIKE 2"/>
    <property type="match status" value="1"/>
</dbReference>
<organism evidence="8 9">
    <name type="scientific">Latimeria chalumnae</name>
    <name type="common">Coelacanth</name>
    <dbReference type="NCBI Taxonomy" id="7897"/>
    <lineage>
        <taxon>Eukaryota</taxon>
        <taxon>Metazoa</taxon>
        <taxon>Chordata</taxon>
        <taxon>Craniata</taxon>
        <taxon>Vertebrata</taxon>
        <taxon>Euteleostomi</taxon>
        <taxon>Coelacanthiformes</taxon>
        <taxon>Coelacanthidae</taxon>
        <taxon>Latimeria</taxon>
    </lineage>
</organism>
<evidence type="ECO:0000256" key="6">
    <source>
        <dbReference type="ARBA" id="ARBA00072164"/>
    </source>
</evidence>
<proteinExistence type="predicted"/>
<dbReference type="InterPro" id="IPR043567">
    <property type="entry name" value="SYTL1-5_C2B"/>
</dbReference>
<dbReference type="GO" id="GO:0070382">
    <property type="term" value="C:exocytic vesicle"/>
    <property type="evidence" value="ECO:0007669"/>
    <property type="project" value="TreeGrafter"/>
</dbReference>
<dbReference type="GO" id="GO:0042043">
    <property type="term" value="F:neurexin family protein binding"/>
    <property type="evidence" value="ECO:0007669"/>
    <property type="project" value="TreeGrafter"/>
</dbReference>
<dbReference type="GeneTree" id="ENSGT00940000165718"/>
<protein>
    <recommendedName>
        <fullName evidence="6">Synaptotagmin-like protein 2</fullName>
    </recommendedName>
</protein>
<dbReference type="Gene3D" id="2.60.40.150">
    <property type="entry name" value="C2 domain"/>
    <property type="match status" value="2"/>
</dbReference>
<keyword evidence="5" id="KW-0472">Membrane</keyword>
<dbReference type="InParanoid" id="H3B8F0"/>
<evidence type="ECO:0000313" key="9">
    <source>
        <dbReference type="Proteomes" id="UP000008672"/>
    </source>
</evidence>
<feature type="domain" description="C2" evidence="7">
    <location>
        <begin position="73"/>
        <end position="195"/>
    </location>
</feature>
<keyword evidence="2" id="KW-1003">Cell membrane</keyword>
<evidence type="ECO:0000313" key="8">
    <source>
        <dbReference type="Ensembl" id="ENSLACP00000018171.1"/>
    </source>
</evidence>
<dbReference type="Proteomes" id="UP000008672">
    <property type="component" value="Unassembled WGS sequence"/>
</dbReference>
<dbReference type="PANTHER" id="PTHR45716">
    <property type="entry name" value="BITESIZE, ISOFORM I"/>
    <property type="match status" value="1"/>
</dbReference>
<reference evidence="8" key="3">
    <citation type="submission" date="2025-09" db="UniProtKB">
        <authorList>
            <consortium name="Ensembl"/>
        </authorList>
    </citation>
    <scope>IDENTIFICATION</scope>
</reference>
<dbReference type="EMBL" id="AFYH01060563">
    <property type="status" value="NOT_ANNOTATED_CDS"/>
    <property type="molecule type" value="Genomic_DNA"/>
</dbReference>
<name>H3B8F0_LATCH</name>
<comment type="subcellular location">
    <subcellularLocation>
        <location evidence="1">Cell membrane</location>
    </subcellularLocation>
</comment>
<dbReference type="InterPro" id="IPR035892">
    <property type="entry name" value="C2_domain_sf"/>
</dbReference>
<dbReference type="SUPFAM" id="SSF49562">
    <property type="entry name" value="C2 domain (Calcium/lipid-binding domain, CaLB)"/>
    <property type="match status" value="2"/>
</dbReference>
<sequence length="378" mass="42976">PVRAKELSKSTPALVSEVIKQSESDTASELSFRYNWCRKTNCNDSHSSDMASVSSVSGSVLSVYSGDFGSVDTQGSVQFALDYNEKSKEFQIYVTQCKDLATVDERKERSDPYVKTYLLPDKARMGKRKTSVKKRTVNPVYNEILRYKIEKSVLLIQTLNLSVWHNDTLGRNSFLGEREVDLASWDWSNRKLNWYPLKPRSLSIRNGVDHCGVMNLSIKYIPPGTLGPKNPPTGEVHIWVKDARDLPQLRPSGVDSFVKCYVLPDTSKKSYQKTRIVKKDQNPLFNHTIVYDGFHTEDLKDACVELTVWDHEKLTNHFLGGIRLGMGTGISYGIPVDWMDSTQEEVALWQEITSNPNEWIEATLPLRSSLAGKRKFRK</sequence>
<reference evidence="9" key="1">
    <citation type="submission" date="2011-08" db="EMBL/GenBank/DDBJ databases">
        <title>The draft genome of Latimeria chalumnae.</title>
        <authorList>
            <person name="Di Palma F."/>
            <person name="Alfoldi J."/>
            <person name="Johnson J."/>
            <person name="Berlin A."/>
            <person name="Gnerre S."/>
            <person name="Jaffe D."/>
            <person name="MacCallum I."/>
            <person name="Young S."/>
            <person name="Walker B.J."/>
            <person name="Lander E."/>
            <person name="Lindblad-Toh K."/>
        </authorList>
    </citation>
    <scope>NUCLEOTIDE SEQUENCE [LARGE SCALE GENOMIC DNA]</scope>
    <source>
        <strain evidence="9">Wild caught</strain>
    </source>
</reference>
<dbReference type="FunFam" id="2.60.40.150:FF:000006">
    <property type="entry name" value="Synaptotagmin-like 5, isoform CRA_a"/>
    <property type="match status" value="1"/>
</dbReference>
<evidence type="ECO:0000256" key="5">
    <source>
        <dbReference type="ARBA" id="ARBA00023136"/>
    </source>
</evidence>
<dbReference type="Pfam" id="PF00168">
    <property type="entry name" value="C2"/>
    <property type="match status" value="2"/>
</dbReference>
<evidence type="ECO:0000256" key="4">
    <source>
        <dbReference type="ARBA" id="ARBA00022737"/>
    </source>
</evidence>
<dbReference type="GO" id="GO:0006887">
    <property type="term" value="P:exocytosis"/>
    <property type="evidence" value="ECO:0007669"/>
    <property type="project" value="UniProtKB-KW"/>
</dbReference>
<dbReference type="InterPro" id="IPR000008">
    <property type="entry name" value="C2_dom"/>
</dbReference>
<keyword evidence="9" id="KW-1185">Reference proteome</keyword>
<keyword evidence="4" id="KW-0677">Repeat</keyword>
<evidence type="ECO:0000256" key="2">
    <source>
        <dbReference type="ARBA" id="ARBA00022475"/>
    </source>
</evidence>
<dbReference type="HOGENOM" id="CLU_002711_1_1_1"/>
<dbReference type="SMART" id="SM00239">
    <property type="entry name" value="C2"/>
    <property type="match status" value="2"/>
</dbReference>
<dbReference type="FunFam" id="2.60.40.150:FF:000040">
    <property type="entry name" value="synaptotagmin-like protein 2 isoform X2"/>
    <property type="match status" value="1"/>
</dbReference>
<dbReference type="GO" id="GO:0005886">
    <property type="term" value="C:plasma membrane"/>
    <property type="evidence" value="ECO:0007669"/>
    <property type="project" value="UniProtKB-SubCell"/>
</dbReference>
<dbReference type="OMA" id="WIEDVLP"/>
<dbReference type="eggNOG" id="KOG1028">
    <property type="taxonomic scope" value="Eukaryota"/>
</dbReference>
<dbReference type="CDD" id="cd08393">
    <property type="entry name" value="C2A_SLP-1_2"/>
    <property type="match status" value="1"/>
</dbReference>
<evidence type="ECO:0000259" key="7">
    <source>
        <dbReference type="PROSITE" id="PS50004"/>
    </source>
</evidence>
<dbReference type="EMBL" id="AFYH01060562">
    <property type="status" value="NOT_ANNOTATED_CDS"/>
    <property type="molecule type" value="Genomic_DNA"/>
</dbReference>
<accession>H3B8F0</accession>
<reference evidence="8" key="2">
    <citation type="submission" date="2025-08" db="UniProtKB">
        <authorList>
            <consortium name="Ensembl"/>
        </authorList>
    </citation>
    <scope>IDENTIFICATION</scope>
</reference>
<dbReference type="Ensembl" id="ENSLACT00000018303.1">
    <property type="protein sequence ID" value="ENSLACP00000018171.1"/>
    <property type="gene ID" value="ENSLACG00000016007.1"/>
</dbReference>
<dbReference type="PROSITE" id="PS50004">
    <property type="entry name" value="C2"/>
    <property type="match status" value="2"/>
</dbReference>
<dbReference type="Bgee" id="ENSLACG00000016007">
    <property type="expression patterns" value="Expressed in post-anal tail muscle and 6 other cell types or tissues"/>
</dbReference>
<dbReference type="STRING" id="7897.ENSLACP00000018171"/>
<evidence type="ECO:0000256" key="1">
    <source>
        <dbReference type="ARBA" id="ARBA00004236"/>
    </source>
</evidence>
<dbReference type="CDD" id="cd04020">
    <property type="entry name" value="C2B_SLP_1-2-3-4"/>
    <property type="match status" value="1"/>
</dbReference>
<evidence type="ECO:0000256" key="3">
    <source>
        <dbReference type="ARBA" id="ARBA00022483"/>
    </source>
</evidence>
<feature type="domain" description="C2" evidence="7">
    <location>
        <begin position="210"/>
        <end position="339"/>
    </location>
</feature>
<keyword evidence="3" id="KW-0268">Exocytosis</keyword>
<dbReference type="AlphaFoldDB" id="H3B8F0"/>